<evidence type="ECO:0000313" key="2">
    <source>
        <dbReference type="Proteomes" id="UP001163321"/>
    </source>
</evidence>
<dbReference type="EMBL" id="CM047582">
    <property type="protein sequence ID" value="KAI9914705.1"/>
    <property type="molecule type" value="Genomic_DNA"/>
</dbReference>
<gene>
    <name evidence="1" type="ORF">PsorP6_007082</name>
</gene>
<comment type="caution">
    <text evidence="1">The sequence shown here is derived from an EMBL/GenBank/DDBJ whole genome shotgun (WGS) entry which is preliminary data.</text>
</comment>
<name>A0ACC0W996_9STRA</name>
<accession>A0ACC0W996</accession>
<organism evidence="1 2">
    <name type="scientific">Peronosclerospora sorghi</name>
    <dbReference type="NCBI Taxonomy" id="230839"/>
    <lineage>
        <taxon>Eukaryota</taxon>
        <taxon>Sar</taxon>
        <taxon>Stramenopiles</taxon>
        <taxon>Oomycota</taxon>
        <taxon>Peronosporomycetes</taxon>
        <taxon>Peronosporales</taxon>
        <taxon>Peronosporaceae</taxon>
        <taxon>Peronosclerospora</taxon>
    </lineage>
</organism>
<protein>
    <submittedName>
        <fullName evidence="1">Uncharacterized protein</fullName>
    </submittedName>
</protein>
<reference evidence="1 2" key="1">
    <citation type="journal article" date="2022" name="bioRxiv">
        <title>The genome of the oomycete Peronosclerospora sorghi, a cosmopolitan pathogen of maize and sorghum, is inflated with dispersed pseudogenes.</title>
        <authorList>
            <person name="Fletcher K."/>
            <person name="Martin F."/>
            <person name="Isakeit T."/>
            <person name="Cavanaugh K."/>
            <person name="Magill C."/>
            <person name="Michelmore R."/>
        </authorList>
    </citation>
    <scope>NUCLEOTIDE SEQUENCE [LARGE SCALE GENOMIC DNA]</scope>
    <source>
        <strain evidence="1">P6</strain>
    </source>
</reference>
<dbReference type="Proteomes" id="UP001163321">
    <property type="component" value="Chromosome 3"/>
</dbReference>
<evidence type="ECO:0000313" key="1">
    <source>
        <dbReference type="EMBL" id="KAI9914705.1"/>
    </source>
</evidence>
<keyword evidence="2" id="KW-1185">Reference proteome</keyword>
<proteinExistence type="predicted"/>
<sequence length="282" mass="30152">MNVFHIVRVLSTTLTLLLTLVQSQVEPKAHDPLLLSELGAKTNNLRASVELEPLILGGTIVPSKTKLYTASLRRTKSGKSFCGGSLITPTHVLTAAHCLPGKIQYVSVGSHFAQGTEDGEQLQVIQATRHPRYRDGSHAYDFMVLELEQASSFAPVALAKADESDMTYAERGTVMGWGAMAEGGFSSPELLRVDVPLMNATECAKVLDIDHSMLCAGGDKNIDSCQGDSGGPLILEEPFEDVLIGVVSWGEGCGRPGSPGVYAKVSIVTEWLAKVAPGVQFR</sequence>